<dbReference type="PROSITE" id="PS00028">
    <property type="entry name" value="ZINC_FINGER_C2H2_1"/>
    <property type="match status" value="3"/>
</dbReference>
<feature type="compositionally biased region" description="Basic and acidic residues" evidence="8">
    <location>
        <begin position="71"/>
        <end position="80"/>
    </location>
</feature>
<keyword evidence="4 7" id="KW-0863">Zinc-finger</keyword>
<feature type="compositionally biased region" description="Basic and acidic residues" evidence="8">
    <location>
        <begin position="87"/>
        <end position="98"/>
    </location>
</feature>
<evidence type="ECO:0000313" key="12">
    <source>
        <dbReference type="Proteomes" id="UP000694410"/>
    </source>
</evidence>
<comment type="subcellular location">
    <subcellularLocation>
        <location evidence="1">Nucleus</location>
    </subcellularLocation>
</comment>
<reference evidence="11" key="1">
    <citation type="submission" date="2025-08" db="UniProtKB">
        <authorList>
            <consortium name="Ensembl"/>
        </authorList>
    </citation>
    <scope>IDENTIFICATION</scope>
</reference>
<dbReference type="InterPro" id="IPR036236">
    <property type="entry name" value="Znf_C2H2_sf"/>
</dbReference>
<name>A0A8C0UF88_CYACU</name>
<dbReference type="SMART" id="SM00355">
    <property type="entry name" value="ZnF_C2H2"/>
    <property type="match status" value="4"/>
</dbReference>
<evidence type="ECO:0000313" key="11">
    <source>
        <dbReference type="Ensembl" id="ENSCCEP00000008083.1"/>
    </source>
</evidence>
<keyword evidence="6" id="KW-0539">Nucleus</keyword>
<evidence type="ECO:0000256" key="5">
    <source>
        <dbReference type="ARBA" id="ARBA00022833"/>
    </source>
</evidence>
<feature type="domain" description="C2H2-type" evidence="9">
    <location>
        <begin position="680"/>
        <end position="707"/>
    </location>
</feature>
<proteinExistence type="predicted"/>
<evidence type="ECO:0000256" key="8">
    <source>
        <dbReference type="SAM" id="MobiDB-lite"/>
    </source>
</evidence>
<feature type="domain" description="C2H2-type" evidence="9">
    <location>
        <begin position="341"/>
        <end position="368"/>
    </location>
</feature>
<dbReference type="InterPro" id="IPR013087">
    <property type="entry name" value="Znf_C2H2_type"/>
</dbReference>
<dbReference type="InterPro" id="IPR050331">
    <property type="entry name" value="Zinc_finger"/>
</dbReference>
<accession>A0A8C0UF88</accession>
<reference evidence="11" key="2">
    <citation type="submission" date="2025-09" db="UniProtKB">
        <authorList>
            <consortium name="Ensembl"/>
        </authorList>
    </citation>
    <scope>IDENTIFICATION</scope>
</reference>
<keyword evidence="5" id="KW-0862">Zinc</keyword>
<organism evidence="11 12">
    <name type="scientific">Cyanistes caeruleus</name>
    <name type="common">Eurasian blue tit</name>
    <name type="synonym">Parus caeruleus</name>
    <dbReference type="NCBI Taxonomy" id="156563"/>
    <lineage>
        <taxon>Eukaryota</taxon>
        <taxon>Metazoa</taxon>
        <taxon>Chordata</taxon>
        <taxon>Craniata</taxon>
        <taxon>Vertebrata</taxon>
        <taxon>Euteleostomi</taxon>
        <taxon>Archelosauria</taxon>
        <taxon>Archosauria</taxon>
        <taxon>Dinosauria</taxon>
        <taxon>Saurischia</taxon>
        <taxon>Theropoda</taxon>
        <taxon>Coelurosauria</taxon>
        <taxon>Aves</taxon>
        <taxon>Neognathae</taxon>
        <taxon>Neoaves</taxon>
        <taxon>Telluraves</taxon>
        <taxon>Australaves</taxon>
        <taxon>Passeriformes</taxon>
        <taxon>Paridae</taxon>
        <taxon>Cyanistes</taxon>
    </lineage>
</organism>
<feature type="region of interest" description="Disordered" evidence="8">
    <location>
        <begin position="32"/>
        <end position="158"/>
    </location>
</feature>
<feature type="compositionally biased region" description="Basic and acidic residues" evidence="8">
    <location>
        <begin position="115"/>
        <end position="135"/>
    </location>
</feature>
<dbReference type="PANTHER" id="PTHR16515:SF49">
    <property type="entry name" value="GASTRULA ZINC FINGER PROTEIN XLCGF49.1-LIKE-RELATED"/>
    <property type="match status" value="1"/>
</dbReference>
<feature type="domain" description="C2H2-type" evidence="9">
    <location>
        <begin position="652"/>
        <end position="679"/>
    </location>
</feature>
<evidence type="ECO:0000259" key="9">
    <source>
        <dbReference type="PROSITE" id="PS50157"/>
    </source>
</evidence>
<dbReference type="AlphaFoldDB" id="A0A8C0UF88"/>
<dbReference type="FunFam" id="3.30.160.60:FF:000202">
    <property type="entry name" value="Zinc finger protein 574"/>
    <property type="match status" value="1"/>
</dbReference>
<feature type="compositionally biased region" description="Low complexity" evidence="8">
    <location>
        <begin position="45"/>
        <end position="55"/>
    </location>
</feature>
<feature type="region of interest" description="Disordered" evidence="8">
    <location>
        <begin position="253"/>
        <end position="327"/>
    </location>
</feature>
<dbReference type="GO" id="GO:0032502">
    <property type="term" value="P:developmental process"/>
    <property type="evidence" value="ECO:0007669"/>
    <property type="project" value="UniProtKB-ARBA"/>
</dbReference>
<evidence type="ECO:0000256" key="4">
    <source>
        <dbReference type="ARBA" id="ARBA00022771"/>
    </source>
</evidence>
<feature type="domain" description="C2H2-type" evidence="9">
    <location>
        <begin position="624"/>
        <end position="651"/>
    </location>
</feature>
<evidence type="ECO:0000256" key="3">
    <source>
        <dbReference type="ARBA" id="ARBA00022737"/>
    </source>
</evidence>
<feature type="compositionally biased region" description="Basic and acidic residues" evidence="8">
    <location>
        <begin position="298"/>
        <end position="311"/>
    </location>
</feature>
<keyword evidence="12" id="KW-1185">Reference proteome</keyword>
<dbReference type="Gene3D" id="3.30.160.60">
    <property type="entry name" value="Classic Zinc Finger"/>
    <property type="match status" value="3"/>
</dbReference>
<keyword evidence="3" id="KW-0677">Repeat</keyword>
<dbReference type="GO" id="GO:0008270">
    <property type="term" value="F:zinc ion binding"/>
    <property type="evidence" value="ECO:0007669"/>
    <property type="project" value="UniProtKB-KW"/>
</dbReference>
<evidence type="ECO:0000256" key="6">
    <source>
        <dbReference type="ARBA" id="ARBA00023242"/>
    </source>
</evidence>
<dbReference type="PROSITE" id="PS50157">
    <property type="entry name" value="ZINC_FINGER_C2H2_2"/>
    <property type="match status" value="5"/>
</dbReference>
<feature type="domain" description="KRAB" evidence="10">
    <location>
        <begin position="1"/>
        <end position="48"/>
    </location>
</feature>
<dbReference type="GO" id="GO:0006355">
    <property type="term" value="P:regulation of DNA-templated transcription"/>
    <property type="evidence" value="ECO:0007669"/>
    <property type="project" value="InterPro"/>
</dbReference>
<evidence type="ECO:0000259" key="10">
    <source>
        <dbReference type="PROSITE" id="PS50805"/>
    </source>
</evidence>
<dbReference type="PANTHER" id="PTHR16515">
    <property type="entry name" value="PR DOMAIN ZINC FINGER PROTEIN"/>
    <property type="match status" value="1"/>
</dbReference>
<feature type="domain" description="C2H2-type" evidence="9">
    <location>
        <begin position="369"/>
        <end position="399"/>
    </location>
</feature>
<dbReference type="SUPFAM" id="SSF57667">
    <property type="entry name" value="beta-beta-alpha zinc fingers"/>
    <property type="match status" value="3"/>
</dbReference>
<evidence type="ECO:0000256" key="2">
    <source>
        <dbReference type="ARBA" id="ARBA00022723"/>
    </source>
</evidence>
<dbReference type="InterPro" id="IPR001909">
    <property type="entry name" value="KRAB"/>
</dbReference>
<evidence type="ECO:0000256" key="1">
    <source>
        <dbReference type="ARBA" id="ARBA00004123"/>
    </source>
</evidence>
<dbReference type="Proteomes" id="UP000694410">
    <property type="component" value="Unplaced"/>
</dbReference>
<dbReference type="Pfam" id="PF00096">
    <property type="entry name" value="zf-C2H2"/>
    <property type="match status" value="2"/>
</dbReference>
<dbReference type="PROSITE" id="PS50805">
    <property type="entry name" value="KRAB"/>
    <property type="match status" value="1"/>
</dbReference>
<dbReference type="GO" id="GO:0005634">
    <property type="term" value="C:nucleus"/>
    <property type="evidence" value="ECO:0007669"/>
    <property type="project" value="UniProtKB-SubCell"/>
</dbReference>
<protein>
    <submittedName>
        <fullName evidence="11">Zinc finger protein 628-like</fullName>
    </submittedName>
</protein>
<evidence type="ECO:0000256" key="7">
    <source>
        <dbReference type="PROSITE-ProRule" id="PRU00042"/>
    </source>
</evidence>
<dbReference type="Ensembl" id="ENSCCET00000012888.1">
    <property type="protein sequence ID" value="ENSCCEP00000008083.1"/>
    <property type="gene ID" value="ENSCCEG00000008406.1"/>
</dbReference>
<sequence>MYRSVMEGNYEMLVSLYCALSKPELLLQLEREELSTPPESEPEAAEVSPELAAEPTQQNCTSDDTLLETETMERGCREPEESGNVAEESKNLVEESRSPVEISGNLTEESENLVEENRSPAEENRSPAEENRSLAKESGNLAEESGNLAEESGKLMEESRSPVVAENCSKRECLANPAAAVRGPGCFSLTFITALALTAPIPLEAAAVLADLSQLSPPRPLSVRCREAVGQNCSPPAAGDAEAAIPMEVLQEKVAAEKPPMPKTPSKGPEEDEGPEKETVKDSGNTSQDLVANIPEEPGEKVTPDVHRTTEQADPSPGEPKKDSCVGRPAACQRNAAREFYSCPICRKTFLLKINLLIHQRGHTNWVPYVCVHCDRKFMSKKKIRRHLRAWAVNGTCQPSDAKVCPSQGPCQGPCPTSQPQKWAPNGSCQPSDAKVCPSQGPCPASQCPTSQPQNWAPNGSCQPLDAKACPSQGTPCPTSQPQAWAPNGSCQPSNTKACPSQGPSQPQAWAANGTCQPSDAKVCPSQGPCPTSQCPTSQPPAWAPNGTCQPSDAKAFPNQGLCPAFLPQTWAANGTCQASKPEECPSQTLCPSSQPQAPGRDCGTVWQEPGPARCSLSSGKMMYTCNECLETFSSQGFLTVHQRRHSGHHLILCPCCNRSFTWVSDFVRQHWTHMGVRPHQCGICQKTFKRFSHLKAHQRIHRRQERPFTCANPVPMVAAPAAGDGVGNQDVTPQGWGAAVRP</sequence>
<gene>
    <name evidence="11" type="primary">LOC111925488</name>
</gene>
<feature type="region of interest" description="Disordered" evidence="8">
    <location>
        <begin position="722"/>
        <end position="743"/>
    </location>
</feature>
<keyword evidence="2" id="KW-0479">Metal-binding</keyword>